<organism evidence="1">
    <name type="scientific">Anguilla anguilla</name>
    <name type="common">European freshwater eel</name>
    <name type="synonym">Muraena anguilla</name>
    <dbReference type="NCBI Taxonomy" id="7936"/>
    <lineage>
        <taxon>Eukaryota</taxon>
        <taxon>Metazoa</taxon>
        <taxon>Chordata</taxon>
        <taxon>Craniata</taxon>
        <taxon>Vertebrata</taxon>
        <taxon>Euteleostomi</taxon>
        <taxon>Actinopterygii</taxon>
        <taxon>Neopterygii</taxon>
        <taxon>Teleostei</taxon>
        <taxon>Anguilliformes</taxon>
        <taxon>Anguillidae</taxon>
        <taxon>Anguilla</taxon>
    </lineage>
</organism>
<accession>A0A0E9UTA4</accession>
<protein>
    <submittedName>
        <fullName evidence="1">Uncharacterized protein</fullName>
    </submittedName>
</protein>
<name>A0A0E9UTA4_ANGAN</name>
<dbReference type="AlphaFoldDB" id="A0A0E9UTA4"/>
<reference evidence="1" key="1">
    <citation type="submission" date="2014-11" db="EMBL/GenBank/DDBJ databases">
        <authorList>
            <person name="Amaro Gonzalez C."/>
        </authorList>
    </citation>
    <scope>NUCLEOTIDE SEQUENCE</scope>
</reference>
<reference evidence="1" key="2">
    <citation type="journal article" date="2015" name="Fish Shellfish Immunol.">
        <title>Early steps in the European eel (Anguilla anguilla)-Vibrio vulnificus interaction in the gills: Role of the RtxA13 toxin.</title>
        <authorList>
            <person name="Callol A."/>
            <person name="Pajuelo D."/>
            <person name="Ebbesson L."/>
            <person name="Teles M."/>
            <person name="MacKenzie S."/>
            <person name="Amaro C."/>
        </authorList>
    </citation>
    <scope>NUCLEOTIDE SEQUENCE</scope>
</reference>
<proteinExistence type="predicted"/>
<sequence length="73" mass="7932">MVVFKRVSLTAFKGFLFGLFLPCVCEGRLIACLRLRLSLQSHSGVVAGSYCTFPAKKDLSDSAVVTSEGNIYI</sequence>
<evidence type="ECO:0000313" key="1">
    <source>
        <dbReference type="EMBL" id="JAH69099.1"/>
    </source>
</evidence>
<dbReference type="EMBL" id="GBXM01039478">
    <property type="protein sequence ID" value="JAH69099.1"/>
    <property type="molecule type" value="Transcribed_RNA"/>
</dbReference>